<dbReference type="OrthoDB" id="2017693at2759"/>
<organism evidence="2 3">
    <name type="scientific">Mytilus galloprovincialis</name>
    <name type="common">Mediterranean mussel</name>
    <dbReference type="NCBI Taxonomy" id="29158"/>
    <lineage>
        <taxon>Eukaryota</taxon>
        <taxon>Metazoa</taxon>
        <taxon>Spiralia</taxon>
        <taxon>Lophotrochozoa</taxon>
        <taxon>Mollusca</taxon>
        <taxon>Bivalvia</taxon>
        <taxon>Autobranchia</taxon>
        <taxon>Pteriomorphia</taxon>
        <taxon>Mytilida</taxon>
        <taxon>Mytiloidea</taxon>
        <taxon>Mytilidae</taxon>
        <taxon>Mytilinae</taxon>
        <taxon>Mytilus</taxon>
    </lineage>
</organism>
<dbReference type="InterPro" id="IPR004323">
    <property type="entry name" value="Ion_tolerance_CutA"/>
</dbReference>
<accession>A0A8B6HSX7</accession>
<evidence type="ECO:0000313" key="2">
    <source>
        <dbReference type="EMBL" id="VDI83530.1"/>
    </source>
</evidence>
<dbReference type="InterPro" id="IPR015867">
    <property type="entry name" value="N-reg_PII/ATP_PRibTrfase_C"/>
</dbReference>
<dbReference type="Pfam" id="PF03091">
    <property type="entry name" value="CutA1"/>
    <property type="match status" value="1"/>
</dbReference>
<dbReference type="GO" id="GO:0010038">
    <property type="term" value="P:response to metal ion"/>
    <property type="evidence" value="ECO:0007669"/>
    <property type="project" value="InterPro"/>
</dbReference>
<protein>
    <submittedName>
        <fullName evidence="2">Periplasmic divalent cation tolerance protein</fullName>
    </submittedName>
</protein>
<gene>
    <name evidence="2" type="ORF">MGAL_10B025491</name>
</gene>
<dbReference type="Proteomes" id="UP000596742">
    <property type="component" value="Unassembled WGS sequence"/>
</dbReference>
<dbReference type="Gene3D" id="3.30.70.120">
    <property type="match status" value="1"/>
</dbReference>
<sequence length="149" mass="16729">MTQWRTENVICGHYLMPVLLTVVRNFCRAMSTYTPGTHSMAFVTVPDLEVAKKLSHGIVKNKLAACVNIIPGITSVYEWEEKINEDGELLLMIKTATDKVDDLSKFVRENHPYDCAEVISSKIDNGNPPYLKWISDTVGVSDKKPKLDS</sequence>
<dbReference type="GO" id="GO:0005507">
    <property type="term" value="F:copper ion binding"/>
    <property type="evidence" value="ECO:0007669"/>
    <property type="project" value="TreeGrafter"/>
</dbReference>
<reference evidence="2" key="1">
    <citation type="submission" date="2018-11" db="EMBL/GenBank/DDBJ databases">
        <authorList>
            <person name="Alioto T."/>
            <person name="Alioto T."/>
        </authorList>
    </citation>
    <scope>NUCLEOTIDE SEQUENCE</scope>
</reference>
<evidence type="ECO:0000256" key="1">
    <source>
        <dbReference type="ARBA" id="ARBA00010169"/>
    </source>
</evidence>
<comment type="caution">
    <text evidence="2">The sequence shown here is derived from an EMBL/GenBank/DDBJ whole genome shotgun (WGS) entry which is preliminary data.</text>
</comment>
<dbReference type="InterPro" id="IPR011322">
    <property type="entry name" value="N-reg_PII-like_a/b"/>
</dbReference>
<dbReference type="SUPFAM" id="SSF54913">
    <property type="entry name" value="GlnB-like"/>
    <property type="match status" value="1"/>
</dbReference>
<dbReference type="EMBL" id="UYJE01010473">
    <property type="protein sequence ID" value="VDI83530.1"/>
    <property type="molecule type" value="Genomic_DNA"/>
</dbReference>
<keyword evidence="3" id="KW-1185">Reference proteome</keyword>
<name>A0A8B6HSX7_MYTGA</name>
<dbReference type="AlphaFoldDB" id="A0A8B6HSX7"/>
<dbReference type="PANTHER" id="PTHR23419">
    <property type="entry name" value="DIVALENT CATION TOLERANCE CUTA-RELATED"/>
    <property type="match status" value="1"/>
</dbReference>
<proteinExistence type="inferred from homology"/>
<dbReference type="PANTHER" id="PTHR23419:SF8">
    <property type="entry name" value="FI09726P"/>
    <property type="match status" value="1"/>
</dbReference>
<comment type="similarity">
    <text evidence="1">Belongs to the CutA family.</text>
</comment>
<evidence type="ECO:0000313" key="3">
    <source>
        <dbReference type="Proteomes" id="UP000596742"/>
    </source>
</evidence>